<comment type="caution">
    <text evidence="3">The sequence shown here is derived from an EMBL/GenBank/DDBJ whole genome shotgun (WGS) entry which is preliminary data.</text>
</comment>
<name>A0A845G6Q3_9BURK</name>
<reference evidence="3 4" key="1">
    <citation type="submission" date="2020-01" db="EMBL/GenBank/DDBJ databases">
        <title>Novel species isolated from a subtropical stream in China.</title>
        <authorList>
            <person name="Lu H."/>
        </authorList>
    </citation>
    <scope>NUCLEOTIDE SEQUENCE [LARGE SCALE GENOMIC DNA]</scope>
    <source>
        <strain evidence="3 4">FT82W</strain>
    </source>
</reference>
<dbReference type="SUPFAM" id="SSF55347">
    <property type="entry name" value="Glyceraldehyde-3-phosphate dehydrogenase-like, C-terminal domain"/>
    <property type="match status" value="1"/>
</dbReference>
<dbReference type="Pfam" id="PF01408">
    <property type="entry name" value="GFO_IDH_MocA"/>
    <property type="match status" value="1"/>
</dbReference>
<dbReference type="PANTHER" id="PTHR43708">
    <property type="entry name" value="CONSERVED EXPRESSED OXIDOREDUCTASE (EUROFUNG)"/>
    <property type="match status" value="1"/>
</dbReference>
<dbReference type="Pfam" id="PF22685">
    <property type="entry name" value="Gal80p_C-like"/>
    <property type="match status" value="1"/>
</dbReference>
<dbReference type="InterPro" id="IPR000683">
    <property type="entry name" value="Gfo/Idh/MocA-like_OxRdtase_N"/>
</dbReference>
<proteinExistence type="predicted"/>
<dbReference type="InterPro" id="IPR036291">
    <property type="entry name" value="NAD(P)-bd_dom_sf"/>
</dbReference>
<organism evidence="3 4">
    <name type="scientific">Duganella vulcania</name>
    <dbReference type="NCBI Taxonomy" id="2692166"/>
    <lineage>
        <taxon>Bacteria</taxon>
        <taxon>Pseudomonadati</taxon>
        <taxon>Pseudomonadota</taxon>
        <taxon>Betaproteobacteria</taxon>
        <taxon>Burkholderiales</taxon>
        <taxon>Oxalobacteraceae</taxon>
        <taxon>Telluria group</taxon>
        <taxon>Duganella</taxon>
    </lineage>
</organism>
<evidence type="ECO:0000313" key="4">
    <source>
        <dbReference type="Proteomes" id="UP000470302"/>
    </source>
</evidence>
<dbReference type="SUPFAM" id="SSF51735">
    <property type="entry name" value="NAD(P)-binding Rossmann-fold domains"/>
    <property type="match status" value="1"/>
</dbReference>
<dbReference type="Gene3D" id="3.30.360.10">
    <property type="entry name" value="Dihydrodipicolinate Reductase, domain 2"/>
    <property type="match status" value="1"/>
</dbReference>
<dbReference type="InterPro" id="IPR051317">
    <property type="entry name" value="Gfo/Idh/MocA_oxidoreduct"/>
</dbReference>
<evidence type="ECO:0000259" key="1">
    <source>
        <dbReference type="Pfam" id="PF01408"/>
    </source>
</evidence>
<dbReference type="Gene3D" id="3.40.50.720">
    <property type="entry name" value="NAD(P)-binding Rossmann-like Domain"/>
    <property type="match status" value="1"/>
</dbReference>
<dbReference type="GO" id="GO:0000166">
    <property type="term" value="F:nucleotide binding"/>
    <property type="evidence" value="ECO:0007669"/>
    <property type="project" value="InterPro"/>
</dbReference>
<dbReference type="Proteomes" id="UP000470302">
    <property type="component" value="Unassembled WGS sequence"/>
</dbReference>
<sequence length="363" mass="39710">MNEKIRVGIVGAGTWAEYGHIPSLKLLPQYEIAAIFSRSQEKASQVAAQHGIKYALNSLEALVAHPEVDLVLVLNPAPNHERAIRAAIAAGKDVYSEWPLTPSKAVSQELMELADRTGVRHIVGLQRRLGPDYRYVRDLLRDGYIGELRSVRLHVSVEYFQQRRLQSLYFTVPAENFSSLLSIYGGHFFDAVFAMVGHPDSIHALTVNQFKEVTLIESGTVLPHTLADQVVVSGSFANGAVLTAHLEAGKRNNFGWQLDLTGSAGDLKISNHTSFGDAFNVIEGAQGDAQPMRVLPVPEAYNWLPASGLGGSQLELTNLYAAYARDLRDGTRLAPTFADALAMHELLDQIEASSSSGQRIQLK</sequence>
<dbReference type="EMBL" id="WWCW01000070">
    <property type="protein sequence ID" value="MYM89300.1"/>
    <property type="molecule type" value="Genomic_DNA"/>
</dbReference>
<gene>
    <name evidence="3" type="ORF">GTP91_19250</name>
</gene>
<evidence type="ECO:0000259" key="2">
    <source>
        <dbReference type="Pfam" id="PF22685"/>
    </source>
</evidence>
<dbReference type="InterPro" id="IPR055080">
    <property type="entry name" value="Gal80p-like_C"/>
</dbReference>
<feature type="domain" description="Gal80p-like C-terminal" evidence="2">
    <location>
        <begin position="131"/>
        <end position="270"/>
    </location>
</feature>
<dbReference type="AlphaFoldDB" id="A0A845G6Q3"/>
<protein>
    <submittedName>
        <fullName evidence="3">Gfo/Idh/MocA family oxidoreductase</fullName>
    </submittedName>
</protein>
<dbReference type="PANTHER" id="PTHR43708:SF1">
    <property type="entry name" value="GALACTOSE_LACTOSE METABOLISM REGULATORY PROTEIN GAL80"/>
    <property type="match status" value="1"/>
</dbReference>
<accession>A0A845G6Q3</accession>
<dbReference type="RefSeq" id="WP_161098243.1">
    <property type="nucleotide sequence ID" value="NZ_WWCW01000070.1"/>
</dbReference>
<feature type="domain" description="Gfo/Idh/MocA-like oxidoreductase N-terminal" evidence="1">
    <location>
        <begin position="5"/>
        <end position="124"/>
    </location>
</feature>
<evidence type="ECO:0000313" key="3">
    <source>
        <dbReference type="EMBL" id="MYM89300.1"/>
    </source>
</evidence>